<dbReference type="Gramene" id="AET3Gv20571000.1">
    <property type="protein sequence ID" value="AET3Gv20571000.1"/>
    <property type="gene ID" value="AET3Gv20571000"/>
</dbReference>
<keyword evidence="1" id="KW-0812">Transmembrane</keyword>
<name>A0A453F4K4_AEGTS</name>
<keyword evidence="1" id="KW-0472">Membrane</keyword>
<dbReference type="PANTHER" id="PTHR33994">
    <property type="entry name" value="OS04G0515000 PROTEIN"/>
    <property type="match status" value="1"/>
</dbReference>
<reference evidence="3" key="1">
    <citation type="journal article" date="2014" name="Science">
        <title>Ancient hybridizations among the ancestral genomes of bread wheat.</title>
        <authorList>
            <consortium name="International Wheat Genome Sequencing Consortium,"/>
            <person name="Marcussen T."/>
            <person name="Sandve S.R."/>
            <person name="Heier L."/>
            <person name="Spannagl M."/>
            <person name="Pfeifer M."/>
            <person name="Jakobsen K.S."/>
            <person name="Wulff B.B."/>
            <person name="Steuernagel B."/>
            <person name="Mayer K.F."/>
            <person name="Olsen O.A."/>
        </authorList>
    </citation>
    <scope>NUCLEOTIDE SEQUENCE [LARGE SCALE GENOMIC DNA]</scope>
    <source>
        <strain evidence="3">cv. AL8/78</strain>
    </source>
</reference>
<protein>
    <recommendedName>
        <fullName evidence="4">Late embryogenesis abundant protein LEA-2 subgroup domain-containing protein</fullName>
    </recommendedName>
</protein>
<feature type="transmembrane region" description="Helical" evidence="1">
    <location>
        <begin position="29"/>
        <end position="50"/>
    </location>
</feature>
<dbReference type="EnsemblPlants" id="AET3Gv20571000.1">
    <property type="protein sequence ID" value="AET3Gv20571000.1"/>
    <property type="gene ID" value="AET3Gv20571000"/>
</dbReference>
<dbReference type="AlphaFoldDB" id="A0A453F4K4"/>
<reference evidence="2" key="3">
    <citation type="journal article" date="2017" name="Nature">
        <title>Genome sequence of the progenitor of the wheat D genome Aegilops tauschii.</title>
        <authorList>
            <person name="Luo M.C."/>
            <person name="Gu Y.Q."/>
            <person name="Puiu D."/>
            <person name="Wang H."/>
            <person name="Twardziok S.O."/>
            <person name="Deal K.R."/>
            <person name="Huo N."/>
            <person name="Zhu T."/>
            <person name="Wang L."/>
            <person name="Wang Y."/>
            <person name="McGuire P.E."/>
            <person name="Liu S."/>
            <person name="Long H."/>
            <person name="Ramasamy R.K."/>
            <person name="Rodriguez J.C."/>
            <person name="Van S.L."/>
            <person name="Yuan L."/>
            <person name="Wang Z."/>
            <person name="Xia Z."/>
            <person name="Xiao L."/>
            <person name="Anderson O.D."/>
            <person name="Ouyang S."/>
            <person name="Liang Y."/>
            <person name="Zimin A.V."/>
            <person name="Pertea G."/>
            <person name="Qi P."/>
            <person name="Bennetzen J.L."/>
            <person name="Dai X."/>
            <person name="Dawson M.W."/>
            <person name="Muller H.G."/>
            <person name="Kugler K."/>
            <person name="Rivarola-Duarte L."/>
            <person name="Spannagl M."/>
            <person name="Mayer K.F.X."/>
            <person name="Lu F.H."/>
            <person name="Bevan M.W."/>
            <person name="Leroy P."/>
            <person name="Li P."/>
            <person name="You F.M."/>
            <person name="Sun Q."/>
            <person name="Liu Z."/>
            <person name="Lyons E."/>
            <person name="Wicker T."/>
            <person name="Salzberg S.L."/>
            <person name="Devos K.M."/>
            <person name="Dvorak J."/>
        </authorList>
    </citation>
    <scope>NUCLEOTIDE SEQUENCE [LARGE SCALE GENOMIC DNA]</scope>
    <source>
        <strain evidence="2">cv. AL8/78</strain>
    </source>
</reference>
<keyword evidence="3" id="KW-1185">Reference proteome</keyword>
<reference evidence="3" key="2">
    <citation type="journal article" date="2017" name="Nat. Plants">
        <title>The Aegilops tauschii genome reveals multiple impacts of transposons.</title>
        <authorList>
            <person name="Zhao G."/>
            <person name="Zou C."/>
            <person name="Li K."/>
            <person name="Wang K."/>
            <person name="Li T."/>
            <person name="Gao L."/>
            <person name="Zhang X."/>
            <person name="Wang H."/>
            <person name="Yang Z."/>
            <person name="Liu X."/>
            <person name="Jiang W."/>
            <person name="Mao L."/>
            <person name="Kong X."/>
            <person name="Jiao Y."/>
            <person name="Jia J."/>
        </authorList>
    </citation>
    <scope>NUCLEOTIDE SEQUENCE [LARGE SCALE GENOMIC DNA]</scope>
    <source>
        <strain evidence="3">cv. AL8/78</strain>
    </source>
</reference>
<reference evidence="2" key="5">
    <citation type="journal article" date="2021" name="G3 (Bethesda)">
        <title>Aegilops tauschii genome assembly Aet v5.0 features greater sequence contiguity and improved annotation.</title>
        <authorList>
            <person name="Wang L."/>
            <person name="Zhu T."/>
            <person name="Rodriguez J.C."/>
            <person name="Deal K.R."/>
            <person name="Dubcovsky J."/>
            <person name="McGuire P.E."/>
            <person name="Lux T."/>
            <person name="Spannagl M."/>
            <person name="Mayer K.F.X."/>
            <person name="Baldrich P."/>
            <person name="Meyers B.C."/>
            <person name="Huo N."/>
            <person name="Gu Y.Q."/>
            <person name="Zhou H."/>
            <person name="Devos K.M."/>
            <person name="Bennetzen J.L."/>
            <person name="Unver T."/>
            <person name="Budak H."/>
            <person name="Gulick P.J."/>
            <person name="Galiba G."/>
            <person name="Kalapos B."/>
            <person name="Nelson D.R."/>
            <person name="Li P."/>
            <person name="You F.M."/>
            <person name="Luo M.C."/>
            <person name="Dvorak J."/>
        </authorList>
    </citation>
    <scope>NUCLEOTIDE SEQUENCE [LARGE SCALE GENOMIC DNA]</scope>
    <source>
        <strain evidence="2">cv. AL8/78</strain>
    </source>
</reference>
<evidence type="ECO:0008006" key="4">
    <source>
        <dbReference type="Google" id="ProtNLM"/>
    </source>
</evidence>
<keyword evidence="1" id="KW-1133">Transmembrane helix</keyword>
<dbReference type="PANTHER" id="PTHR33994:SF39">
    <property type="entry name" value="OS01G0712400 PROTEIN"/>
    <property type="match status" value="1"/>
</dbReference>
<sequence>ANKDVGAEPQRADGDGGEKNLTSCQRFGVCYGVGLALVLVVVTSAIALGVSTRGRVDPYFSVEISGMEGLDPLRSPVVFPESNLTLRVDNRRPIRQYCREKSTVTISYSQVDMAWGELPAFCVERRSASELSVPLSRPQVLLPRQLRDRMASDMHVGKLELGVEIEPSRPQDADRPCYLSCIIMSGHLDEPQLCKQFCV</sequence>
<accession>A0A453F4K4</accession>
<proteinExistence type="predicted"/>
<evidence type="ECO:0000313" key="2">
    <source>
        <dbReference type="EnsemblPlants" id="AET3Gv20571000.1"/>
    </source>
</evidence>
<reference evidence="2" key="4">
    <citation type="submission" date="2019-03" db="UniProtKB">
        <authorList>
            <consortium name="EnsemblPlants"/>
        </authorList>
    </citation>
    <scope>IDENTIFICATION</scope>
</reference>
<evidence type="ECO:0000256" key="1">
    <source>
        <dbReference type="SAM" id="Phobius"/>
    </source>
</evidence>
<evidence type="ECO:0000313" key="3">
    <source>
        <dbReference type="Proteomes" id="UP000015105"/>
    </source>
</evidence>
<dbReference type="Proteomes" id="UP000015105">
    <property type="component" value="Chromosome 3D"/>
</dbReference>
<organism evidence="2 3">
    <name type="scientific">Aegilops tauschii subsp. strangulata</name>
    <name type="common">Goatgrass</name>
    <dbReference type="NCBI Taxonomy" id="200361"/>
    <lineage>
        <taxon>Eukaryota</taxon>
        <taxon>Viridiplantae</taxon>
        <taxon>Streptophyta</taxon>
        <taxon>Embryophyta</taxon>
        <taxon>Tracheophyta</taxon>
        <taxon>Spermatophyta</taxon>
        <taxon>Magnoliopsida</taxon>
        <taxon>Liliopsida</taxon>
        <taxon>Poales</taxon>
        <taxon>Poaceae</taxon>
        <taxon>BOP clade</taxon>
        <taxon>Pooideae</taxon>
        <taxon>Triticodae</taxon>
        <taxon>Triticeae</taxon>
        <taxon>Triticinae</taxon>
        <taxon>Aegilops</taxon>
    </lineage>
</organism>